<feature type="domain" description="PROP1-like PPR" evidence="4">
    <location>
        <begin position="562"/>
        <end position="714"/>
    </location>
</feature>
<dbReference type="InterPro" id="IPR011990">
    <property type="entry name" value="TPR-like_helical_dom_sf"/>
</dbReference>
<evidence type="ECO:0000259" key="5">
    <source>
        <dbReference type="Pfam" id="PF23276"/>
    </source>
</evidence>
<dbReference type="Pfam" id="PF23276">
    <property type="entry name" value="TPR_24"/>
    <property type="match status" value="1"/>
</dbReference>
<dbReference type="EMBL" id="CAJNDS010002169">
    <property type="protein sequence ID" value="CAE7358884.1"/>
    <property type="molecule type" value="Genomic_DNA"/>
</dbReference>
<accession>A0A812PMZ2</accession>
<feature type="repeat" description="PPR" evidence="2">
    <location>
        <begin position="173"/>
        <end position="207"/>
    </location>
</feature>
<evidence type="ECO:0000256" key="2">
    <source>
        <dbReference type="PROSITE-ProRule" id="PRU00708"/>
    </source>
</evidence>
<gene>
    <name evidence="6" type="primary">Rf1</name>
    <name evidence="6" type="ORF">SNAT2548_LOCUS19210</name>
</gene>
<evidence type="ECO:0000256" key="1">
    <source>
        <dbReference type="ARBA" id="ARBA00022737"/>
    </source>
</evidence>
<dbReference type="Pfam" id="PF17177">
    <property type="entry name" value="PPR_long"/>
    <property type="match status" value="1"/>
</dbReference>
<comment type="caution">
    <text evidence="6">The sequence shown here is derived from an EMBL/GenBank/DDBJ whole genome shotgun (WGS) entry which is preliminary data.</text>
</comment>
<feature type="repeat" description="PPR" evidence="2">
    <location>
        <begin position="555"/>
        <end position="589"/>
    </location>
</feature>
<feature type="repeat" description="PPR" evidence="2">
    <location>
        <begin position="660"/>
        <end position="694"/>
    </location>
</feature>
<dbReference type="Pfam" id="PF01535">
    <property type="entry name" value="PPR"/>
    <property type="match status" value="2"/>
</dbReference>
<reference evidence="6" key="1">
    <citation type="submission" date="2021-02" db="EMBL/GenBank/DDBJ databases">
        <authorList>
            <person name="Dougan E. K."/>
            <person name="Rhodes N."/>
            <person name="Thang M."/>
            <person name="Chan C."/>
        </authorList>
    </citation>
    <scope>NUCLEOTIDE SEQUENCE</scope>
</reference>
<keyword evidence="1" id="KW-0677">Repeat</keyword>
<feature type="repeat" description="PPR" evidence="2">
    <location>
        <begin position="208"/>
        <end position="238"/>
    </location>
</feature>
<dbReference type="AlphaFoldDB" id="A0A812PMZ2"/>
<dbReference type="Proteomes" id="UP000604046">
    <property type="component" value="Unassembled WGS sequence"/>
</dbReference>
<feature type="repeat" description="PPR" evidence="2">
    <location>
        <begin position="625"/>
        <end position="659"/>
    </location>
</feature>
<dbReference type="PROSITE" id="PS51375">
    <property type="entry name" value="PPR"/>
    <property type="match status" value="9"/>
</dbReference>
<feature type="repeat" description="PPR" evidence="2">
    <location>
        <begin position="242"/>
        <end position="277"/>
    </location>
</feature>
<protein>
    <submittedName>
        <fullName evidence="6">Rf1 protein</fullName>
    </submittedName>
</protein>
<dbReference type="Pfam" id="PF13812">
    <property type="entry name" value="PPR_3"/>
    <property type="match status" value="1"/>
</dbReference>
<keyword evidence="7" id="KW-1185">Reference proteome</keyword>
<sequence>MVQRVLSDSDDGFSMMQVMSIAVLAALAFALCDRWLPISAASEELVIVALLCALEFGRRCYQKVSPSVTHHESKNASKALDVKSQLEHCDDSDAEMYPEYPEMEANILPRLQAAARAGDTCTAEALLAKMRKTKQLSAMSFGAVISAFARNRNAHGAERWLKALIAEGIGKPNVISVNMVISTFAKQGNVAKAEYWLMEMPRLGLEAEIMTYNAVIDACAQAGDIDRAEHWLQKVRQGPGPNIVSFSSVLHACAKAGDADRAEQWLERMQAEDGLTPNVICYNSVIHACCRRGELRRAEDWLARLQESGVQPTVTSYGAIIDCTAKSGKAGAAEAEAWIRRMEAAGIKADVASYNMVLSAHCKSSMRCAERFLQTLYSKKVPVNTSTLNLLLGGYARLGDTRGAIDCLRSFKERAVRADGMTWKLLVKAVTDASSGALQLLETMISEGFTPELACFNAILAHFASKKDVPSAERCMKCLIHAGLEPDAASHLAMLQACAGDAIRGEYWLSSMASKGLEANASVITQFFHGIAKLGDVQRLERLLRKYRDAGGEPVSGMYNALISAHAQRGDVEQAQKWFEEMVDVGCQGDVASFSALVHACAKSNQLERAETWIEKMEASGVPANVVTYNSMINACARCANADRAEVWLRRMEQNGLHPVLVTYNSLVNAFVKAGRRAEAEEYLPVMCNRGIQPDAVTYSTLIHAWVSARDPARAEMWLKQMLANCPKQAKHVAGQPSAFCFNSVIEAWADEGQVDRAMQWLKEAPKSVDKQSLSIGPVLAGLLKASRVQEAALLALQVPSNGWQAPRYGPGSLAAVAAALDSMGAQNQADSIRALAKQSPARCGQRRASGASSTLE</sequence>
<name>A0A812PMZ2_9DINO</name>
<proteinExistence type="predicted"/>
<dbReference type="InterPro" id="IPR002885">
    <property type="entry name" value="PPR_rpt"/>
</dbReference>
<dbReference type="NCBIfam" id="TIGR00756">
    <property type="entry name" value="PPR"/>
    <property type="match status" value="8"/>
</dbReference>
<feature type="domain" description="Pentatricopeptide repeat-containing protein-mitochondrial" evidence="5">
    <location>
        <begin position="111"/>
        <end position="229"/>
    </location>
</feature>
<dbReference type="PANTHER" id="PTHR47941">
    <property type="entry name" value="PENTATRICOPEPTIDE REPEAT-CONTAINING PROTEIN 3, MITOCHONDRIAL"/>
    <property type="match status" value="1"/>
</dbReference>
<evidence type="ECO:0000259" key="4">
    <source>
        <dbReference type="Pfam" id="PF17177"/>
    </source>
</evidence>
<evidence type="ECO:0000313" key="6">
    <source>
        <dbReference type="EMBL" id="CAE7358884.1"/>
    </source>
</evidence>
<dbReference type="OrthoDB" id="185373at2759"/>
<dbReference type="Gene3D" id="1.25.40.10">
    <property type="entry name" value="Tetratricopeptide repeat domain"/>
    <property type="match status" value="7"/>
</dbReference>
<organism evidence="6 7">
    <name type="scientific">Symbiodinium natans</name>
    <dbReference type="NCBI Taxonomy" id="878477"/>
    <lineage>
        <taxon>Eukaryota</taxon>
        <taxon>Sar</taxon>
        <taxon>Alveolata</taxon>
        <taxon>Dinophyceae</taxon>
        <taxon>Suessiales</taxon>
        <taxon>Symbiodiniaceae</taxon>
        <taxon>Symbiodinium</taxon>
    </lineage>
</organism>
<dbReference type="InterPro" id="IPR057027">
    <property type="entry name" value="TPR_mt"/>
</dbReference>
<evidence type="ECO:0000256" key="3">
    <source>
        <dbReference type="SAM" id="MobiDB-lite"/>
    </source>
</evidence>
<feature type="repeat" description="PPR" evidence="2">
    <location>
        <begin position="278"/>
        <end position="312"/>
    </location>
</feature>
<feature type="repeat" description="PPR" evidence="2">
    <location>
        <begin position="384"/>
        <end position="418"/>
    </location>
</feature>
<dbReference type="SUPFAM" id="SSF81901">
    <property type="entry name" value="HCP-like"/>
    <property type="match status" value="2"/>
</dbReference>
<dbReference type="InterPro" id="IPR033443">
    <property type="entry name" value="PROP1-like_PPR_dom"/>
</dbReference>
<feature type="region of interest" description="Disordered" evidence="3">
    <location>
        <begin position="837"/>
        <end position="857"/>
    </location>
</feature>
<evidence type="ECO:0000313" key="7">
    <source>
        <dbReference type="Proteomes" id="UP000604046"/>
    </source>
</evidence>
<feature type="repeat" description="PPR" evidence="2">
    <location>
        <begin position="590"/>
        <end position="624"/>
    </location>
</feature>